<dbReference type="EMBL" id="LSRX01001447">
    <property type="protein sequence ID" value="OLP79787.1"/>
    <property type="molecule type" value="Genomic_DNA"/>
</dbReference>
<accession>A0A1Q9CAD8</accession>
<gene>
    <name evidence="2" type="primary">GIP</name>
    <name evidence="2" type="ORF">AK812_SmicGene39880</name>
</gene>
<dbReference type="Proteomes" id="UP000186817">
    <property type="component" value="Unassembled WGS sequence"/>
</dbReference>
<dbReference type="AlphaFoldDB" id="A0A1Q9CAD8"/>
<proteinExistence type="predicted"/>
<protein>
    <submittedName>
        <fullName evidence="2">Copia protein</fullName>
    </submittedName>
</protein>
<evidence type="ECO:0000313" key="2">
    <source>
        <dbReference type="EMBL" id="OLP79787.1"/>
    </source>
</evidence>
<dbReference type="OrthoDB" id="413361at2759"/>
<sequence>MEVDWLRLLQDFGSNQYGTQTDDTMCAADPIPLDLLTIRDQIKVETVRNLVELVDSLEDVEEAHWLMSHEEQLIGRLKATVERMLQDDPDLSVISMFHFACHACNSAIQNQSGYSPFRGAIPADMVPEGANPFQETPKFREQASVAYRRAQAADQMSKLNNLIEEASAITNEAAVYRMPVTLGLLRTPPNRKFMFQLVDGNMMITGSSRATGKMENPHEEKDLRGETLFLLVEGHPAAQAVKSSAVPSQDQLKGHRAKRPELNIEIKAHPLLLLMKEKSLVVWSLGLQLLAHLFQVPPLLAVFFLEAMDESSGYVFETEMTGIDWKQLIGKPRQSTAWMSKKLLEKGKEVHWRTLTTRHRPRRSAMSFRNAAARSLLTHEKEKLDWKRVMKMRWVLRYKSAGPAKARLVVLGFQAPTLVETQASSPFYRSWARCCWLTIVANNRCVLESADVASAFLQAIGVKSSTSKLGAAYGGSGQEDLTVLKLHRAFYGLCHAPRQWFVPTVAEALKSAEWTEFDKCLFILSDPTTGRLVAIAGCHVDDFILGGDRQNQVFMEAKEKLRNAFEWGKWDEPSFEFAGCNVLHKPDGAVFLDQQVYTEKWMEEIPLSTQLAWRANQVSLQLLAEIGLMLSDVPTPTVDLIMRINKLVRDAKRTADQVMLDGDWVHIVAWRSQEDMTYLVRSVRAEIHGLPLVRGRLEQTVKENTTGVLVMDGLSGSVAFIRLVHDFAVENLFLWAEEEEEDLAPAWRKVMEGSTDAHSGTHEIGIVRAASSDYDPKRQLFADDALKQEWASFYDLIPSSDAPFLHATDGRRPLSLKELKEFVTSDQVEVLGLGREDRLCTAIPNGPEAAVCFFAFALRCTFAPLNIGLSRDEFEFEFTDLPAKAGHVM</sequence>
<reference evidence="2 3" key="1">
    <citation type="submission" date="2016-02" db="EMBL/GenBank/DDBJ databases">
        <title>Genome analysis of coral dinoflagellate symbionts highlights evolutionary adaptations to a symbiotic lifestyle.</title>
        <authorList>
            <person name="Aranda M."/>
            <person name="Li Y."/>
            <person name="Liew Y.J."/>
            <person name="Baumgarten S."/>
            <person name="Simakov O."/>
            <person name="Wilson M."/>
            <person name="Piel J."/>
            <person name="Ashoor H."/>
            <person name="Bougouffa S."/>
            <person name="Bajic V.B."/>
            <person name="Ryu T."/>
            <person name="Ravasi T."/>
            <person name="Bayer T."/>
            <person name="Micklem G."/>
            <person name="Kim H."/>
            <person name="Bhak J."/>
            <person name="Lajeunesse T.C."/>
            <person name="Voolstra C.R."/>
        </authorList>
    </citation>
    <scope>NUCLEOTIDE SEQUENCE [LARGE SCALE GENOMIC DNA]</scope>
    <source>
        <strain evidence="2 3">CCMP2467</strain>
    </source>
</reference>
<evidence type="ECO:0000313" key="3">
    <source>
        <dbReference type="Proteomes" id="UP000186817"/>
    </source>
</evidence>
<comment type="caution">
    <text evidence="2">The sequence shown here is derived from an EMBL/GenBank/DDBJ whole genome shotgun (WGS) entry which is preliminary data.</text>
</comment>
<keyword evidence="3" id="KW-1185">Reference proteome</keyword>
<dbReference type="InterPro" id="IPR013103">
    <property type="entry name" value="RVT_2"/>
</dbReference>
<dbReference type="Pfam" id="PF07727">
    <property type="entry name" value="RVT_2"/>
    <property type="match status" value="1"/>
</dbReference>
<organism evidence="2 3">
    <name type="scientific">Symbiodinium microadriaticum</name>
    <name type="common">Dinoflagellate</name>
    <name type="synonym">Zooxanthella microadriatica</name>
    <dbReference type="NCBI Taxonomy" id="2951"/>
    <lineage>
        <taxon>Eukaryota</taxon>
        <taxon>Sar</taxon>
        <taxon>Alveolata</taxon>
        <taxon>Dinophyceae</taxon>
        <taxon>Suessiales</taxon>
        <taxon>Symbiodiniaceae</taxon>
        <taxon>Symbiodinium</taxon>
    </lineage>
</organism>
<name>A0A1Q9CAD8_SYMMI</name>
<feature type="domain" description="Reverse transcriptase Ty1/copia-type" evidence="1">
    <location>
        <begin position="388"/>
        <end position="607"/>
    </location>
</feature>
<evidence type="ECO:0000259" key="1">
    <source>
        <dbReference type="Pfam" id="PF07727"/>
    </source>
</evidence>